<accession>A0A0D9XY29</accession>
<reference evidence="2" key="3">
    <citation type="submission" date="2015-04" db="UniProtKB">
        <authorList>
            <consortium name="EnsemblPlants"/>
        </authorList>
    </citation>
    <scope>IDENTIFICATION</scope>
</reference>
<dbReference type="Gramene" id="LPERR12G06160.1">
    <property type="protein sequence ID" value="LPERR12G06160.1"/>
    <property type="gene ID" value="LPERR12G06160"/>
</dbReference>
<evidence type="ECO:0000313" key="2">
    <source>
        <dbReference type="EnsemblPlants" id="LPERR12G06160.1"/>
    </source>
</evidence>
<evidence type="ECO:0000313" key="3">
    <source>
        <dbReference type="Proteomes" id="UP000032180"/>
    </source>
</evidence>
<feature type="region of interest" description="Disordered" evidence="1">
    <location>
        <begin position="75"/>
        <end position="96"/>
    </location>
</feature>
<dbReference type="Proteomes" id="UP000032180">
    <property type="component" value="Chromosome 12"/>
</dbReference>
<proteinExistence type="predicted"/>
<organism evidence="2 3">
    <name type="scientific">Leersia perrieri</name>
    <dbReference type="NCBI Taxonomy" id="77586"/>
    <lineage>
        <taxon>Eukaryota</taxon>
        <taxon>Viridiplantae</taxon>
        <taxon>Streptophyta</taxon>
        <taxon>Embryophyta</taxon>
        <taxon>Tracheophyta</taxon>
        <taxon>Spermatophyta</taxon>
        <taxon>Magnoliopsida</taxon>
        <taxon>Liliopsida</taxon>
        <taxon>Poales</taxon>
        <taxon>Poaceae</taxon>
        <taxon>BOP clade</taxon>
        <taxon>Oryzoideae</taxon>
        <taxon>Oryzeae</taxon>
        <taxon>Oryzinae</taxon>
        <taxon>Leersia</taxon>
    </lineage>
</organism>
<reference evidence="3" key="2">
    <citation type="submission" date="2013-12" db="EMBL/GenBank/DDBJ databases">
        <authorList>
            <person name="Yu Y."/>
            <person name="Lee S."/>
            <person name="de Baynast K."/>
            <person name="Wissotski M."/>
            <person name="Liu L."/>
            <person name="Talag J."/>
            <person name="Goicoechea J."/>
            <person name="Angelova A."/>
            <person name="Jetty R."/>
            <person name="Kudrna D."/>
            <person name="Golser W."/>
            <person name="Rivera L."/>
            <person name="Zhang J."/>
            <person name="Wing R."/>
        </authorList>
    </citation>
    <scope>NUCLEOTIDE SEQUENCE</scope>
</reference>
<protein>
    <submittedName>
        <fullName evidence="2">Uncharacterized protein</fullName>
    </submittedName>
</protein>
<dbReference type="EnsemblPlants" id="LPERR12G06160.1">
    <property type="protein sequence ID" value="LPERR12G06160.1"/>
    <property type="gene ID" value="LPERR12G06160"/>
</dbReference>
<name>A0A0D9XY29_9ORYZ</name>
<sequence>MRWPAEQGELYWFREQREDDTRSSVKALAGGFSSKSKATVTINGKQPGSNLHTMFGCAKQPGIMYRALRDMLAGGGGGGGASSGGGDEGDGRGEDGAGCAGFWMGLFLQVDMPKRIEPKGEHENLA</sequence>
<feature type="compositionally biased region" description="Gly residues" evidence="1">
    <location>
        <begin position="75"/>
        <end position="86"/>
    </location>
</feature>
<reference evidence="2 3" key="1">
    <citation type="submission" date="2012-08" db="EMBL/GenBank/DDBJ databases">
        <title>Oryza genome evolution.</title>
        <authorList>
            <person name="Wing R.A."/>
        </authorList>
    </citation>
    <scope>NUCLEOTIDE SEQUENCE</scope>
</reference>
<keyword evidence="3" id="KW-1185">Reference proteome</keyword>
<dbReference type="STRING" id="77586.A0A0D9XY29"/>
<dbReference type="AlphaFoldDB" id="A0A0D9XY29"/>
<dbReference type="HOGENOM" id="CLU_1984786_0_0_1"/>
<evidence type="ECO:0000256" key="1">
    <source>
        <dbReference type="SAM" id="MobiDB-lite"/>
    </source>
</evidence>